<keyword evidence="3" id="KW-1185">Reference proteome</keyword>
<dbReference type="EMBL" id="QDEB01079186">
    <property type="protein sequence ID" value="RZC34532.1"/>
    <property type="molecule type" value="Genomic_DNA"/>
</dbReference>
<accession>A0A482VNS5</accession>
<sequence length="105" mass="11844">GLPRAWSTPSLGPYVRSSLKPPLLQQAAFDDLIFRVDVMRNVASRHLQDEEEEPKLVETTKWGSLPILNLVDKEELKSNEVEDQNGDEGLQEVSRKEAAEGLTTW</sequence>
<feature type="compositionally biased region" description="Acidic residues" evidence="1">
    <location>
        <begin position="81"/>
        <end position="90"/>
    </location>
</feature>
<evidence type="ECO:0000313" key="3">
    <source>
        <dbReference type="Proteomes" id="UP000292052"/>
    </source>
</evidence>
<organism evidence="2 3">
    <name type="scientific">Asbolus verrucosus</name>
    <name type="common">Desert ironclad beetle</name>
    <dbReference type="NCBI Taxonomy" id="1661398"/>
    <lineage>
        <taxon>Eukaryota</taxon>
        <taxon>Metazoa</taxon>
        <taxon>Ecdysozoa</taxon>
        <taxon>Arthropoda</taxon>
        <taxon>Hexapoda</taxon>
        <taxon>Insecta</taxon>
        <taxon>Pterygota</taxon>
        <taxon>Neoptera</taxon>
        <taxon>Endopterygota</taxon>
        <taxon>Coleoptera</taxon>
        <taxon>Polyphaga</taxon>
        <taxon>Cucujiformia</taxon>
        <taxon>Tenebrionidae</taxon>
        <taxon>Pimeliinae</taxon>
        <taxon>Asbolus</taxon>
    </lineage>
</organism>
<comment type="caution">
    <text evidence="2">The sequence shown here is derived from an EMBL/GenBank/DDBJ whole genome shotgun (WGS) entry which is preliminary data.</text>
</comment>
<feature type="region of interest" description="Disordered" evidence="1">
    <location>
        <begin position="78"/>
        <end position="105"/>
    </location>
</feature>
<reference evidence="2 3" key="1">
    <citation type="submission" date="2017-03" db="EMBL/GenBank/DDBJ databases">
        <title>Genome of the blue death feigning beetle - Asbolus verrucosus.</title>
        <authorList>
            <person name="Rider S.D."/>
        </authorList>
    </citation>
    <scope>NUCLEOTIDE SEQUENCE [LARGE SCALE GENOMIC DNA]</scope>
    <source>
        <strain evidence="2">Butters</strain>
        <tissue evidence="2">Head and leg muscle</tissue>
    </source>
</reference>
<dbReference type="OrthoDB" id="5979581at2759"/>
<gene>
    <name evidence="2" type="ORF">BDFB_014751</name>
</gene>
<dbReference type="AlphaFoldDB" id="A0A482VNS5"/>
<dbReference type="STRING" id="1661398.A0A482VNS5"/>
<protein>
    <submittedName>
        <fullName evidence="2">Uncharacterized protein</fullName>
    </submittedName>
</protein>
<name>A0A482VNS5_ASBVE</name>
<evidence type="ECO:0000256" key="1">
    <source>
        <dbReference type="SAM" id="MobiDB-lite"/>
    </source>
</evidence>
<feature type="non-terminal residue" evidence="2">
    <location>
        <position position="1"/>
    </location>
</feature>
<feature type="non-terminal residue" evidence="2">
    <location>
        <position position="105"/>
    </location>
</feature>
<proteinExistence type="predicted"/>
<evidence type="ECO:0000313" key="2">
    <source>
        <dbReference type="EMBL" id="RZC34532.1"/>
    </source>
</evidence>
<dbReference type="Proteomes" id="UP000292052">
    <property type="component" value="Unassembled WGS sequence"/>
</dbReference>